<organism evidence="2 3">
    <name type="scientific">Blastopirellula marina</name>
    <dbReference type="NCBI Taxonomy" id="124"/>
    <lineage>
        <taxon>Bacteria</taxon>
        <taxon>Pseudomonadati</taxon>
        <taxon>Planctomycetota</taxon>
        <taxon>Planctomycetia</taxon>
        <taxon>Pirellulales</taxon>
        <taxon>Pirellulaceae</taxon>
        <taxon>Blastopirellula</taxon>
    </lineage>
</organism>
<dbReference type="AlphaFoldDB" id="A0A2S8GM29"/>
<protein>
    <recommendedName>
        <fullName evidence="1">Helix-turn-helix domain-containing protein</fullName>
    </recommendedName>
</protein>
<dbReference type="EMBL" id="PUHZ01000014">
    <property type="protein sequence ID" value="PQO45493.1"/>
    <property type="molecule type" value="Genomic_DNA"/>
</dbReference>
<dbReference type="GO" id="GO:0003677">
    <property type="term" value="F:DNA binding"/>
    <property type="evidence" value="ECO:0007669"/>
    <property type="project" value="InterPro"/>
</dbReference>
<evidence type="ECO:0000313" key="3">
    <source>
        <dbReference type="Proteomes" id="UP000237819"/>
    </source>
</evidence>
<dbReference type="InterPro" id="IPR041657">
    <property type="entry name" value="HTH_17"/>
</dbReference>
<dbReference type="Proteomes" id="UP000237819">
    <property type="component" value="Unassembled WGS sequence"/>
</dbReference>
<evidence type="ECO:0000313" key="2">
    <source>
        <dbReference type="EMBL" id="PQO45493.1"/>
    </source>
</evidence>
<dbReference type="NCBIfam" id="TIGR01764">
    <property type="entry name" value="excise"/>
    <property type="match status" value="1"/>
</dbReference>
<proteinExistence type="predicted"/>
<dbReference type="Pfam" id="PF12728">
    <property type="entry name" value="HTH_17"/>
    <property type="match status" value="1"/>
</dbReference>
<sequence>MPQNVDFGNRRERTLGLGQGDLYRTSWYLIAQISAFFAFCFRIDAVDASNSLGTLQKCLTQETPVMIKNIERQTYDDALTDLLTVQEAATRLRLSARFVYRLCSNGELPHFRFGSSIRIDPIELEQYKQESVAAVRKRREERPIASKNRLSILKKRK</sequence>
<feature type="domain" description="Helix-turn-helix" evidence="1">
    <location>
        <begin position="82"/>
        <end position="130"/>
    </location>
</feature>
<gene>
    <name evidence="2" type="ORF">C5Y93_13670</name>
</gene>
<dbReference type="InterPro" id="IPR010093">
    <property type="entry name" value="SinI_DNA-bd"/>
</dbReference>
<evidence type="ECO:0000259" key="1">
    <source>
        <dbReference type="Pfam" id="PF12728"/>
    </source>
</evidence>
<reference evidence="2 3" key="1">
    <citation type="submission" date="2018-02" db="EMBL/GenBank/DDBJ databases">
        <title>Comparative genomes isolates from brazilian mangrove.</title>
        <authorList>
            <person name="Araujo J.E."/>
            <person name="Taketani R.G."/>
            <person name="Silva M.C.P."/>
            <person name="Loureco M.V."/>
            <person name="Andreote F.D."/>
        </authorList>
    </citation>
    <scope>NUCLEOTIDE SEQUENCE [LARGE SCALE GENOMIC DNA]</scope>
    <source>
        <strain evidence="2 3">Nap-Phe MGV</strain>
    </source>
</reference>
<accession>A0A2S8GM29</accession>
<comment type="caution">
    <text evidence="2">The sequence shown here is derived from an EMBL/GenBank/DDBJ whole genome shotgun (WGS) entry which is preliminary data.</text>
</comment>
<name>A0A2S8GM29_9BACT</name>